<reference evidence="1 2" key="1">
    <citation type="submission" date="2020-02" db="EMBL/GenBank/DDBJ databases">
        <title>Draft genome sequence of Haematococcus lacustris strain NIES-144.</title>
        <authorList>
            <person name="Morimoto D."/>
            <person name="Nakagawa S."/>
            <person name="Yoshida T."/>
            <person name="Sawayama S."/>
        </authorList>
    </citation>
    <scope>NUCLEOTIDE SEQUENCE [LARGE SCALE GENOMIC DNA]</scope>
    <source>
        <strain evidence="1 2">NIES-144</strain>
    </source>
</reference>
<organism evidence="1 2">
    <name type="scientific">Haematococcus lacustris</name>
    <name type="common">Green alga</name>
    <name type="synonym">Haematococcus pluvialis</name>
    <dbReference type="NCBI Taxonomy" id="44745"/>
    <lineage>
        <taxon>Eukaryota</taxon>
        <taxon>Viridiplantae</taxon>
        <taxon>Chlorophyta</taxon>
        <taxon>core chlorophytes</taxon>
        <taxon>Chlorophyceae</taxon>
        <taxon>CS clade</taxon>
        <taxon>Chlamydomonadales</taxon>
        <taxon>Haematococcaceae</taxon>
        <taxon>Haematococcus</taxon>
    </lineage>
</organism>
<dbReference type="AlphaFoldDB" id="A0A6A0AGV9"/>
<accession>A0A6A0AGV9</accession>
<feature type="non-terminal residue" evidence="1">
    <location>
        <position position="1"/>
    </location>
</feature>
<proteinExistence type="predicted"/>
<dbReference type="Proteomes" id="UP000485058">
    <property type="component" value="Unassembled WGS sequence"/>
</dbReference>
<keyword evidence="2" id="KW-1185">Reference proteome</keyword>
<feature type="non-terminal residue" evidence="1">
    <location>
        <position position="86"/>
    </location>
</feature>
<comment type="caution">
    <text evidence="1">The sequence shown here is derived from an EMBL/GenBank/DDBJ whole genome shotgun (WGS) entry which is preliminary data.</text>
</comment>
<gene>
    <name evidence="1" type="ORF">HaLaN_30952</name>
</gene>
<evidence type="ECO:0000313" key="1">
    <source>
        <dbReference type="EMBL" id="GFH31835.1"/>
    </source>
</evidence>
<protein>
    <submittedName>
        <fullName evidence="1">Uncharacterized protein</fullName>
    </submittedName>
</protein>
<sequence>WCPGLLHRPRAAGHQQHLEPGRQLLVQLRQLDHQCGRAPAVQAGQPPDSRALCHTQGLQVFKLDPAAPPAAYLMLRLHGKPQCQME</sequence>
<dbReference type="EMBL" id="BLLF01005987">
    <property type="protein sequence ID" value="GFH31835.1"/>
    <property type="molecule type" value="Genomic_DNA"/>
</dbReference>
<name>A0A6A0AGV9_HAELA</name>
<evidence type="ECO:0000313" key="2">
    <source>
        <dbReference type="Proteomes" id="UP000485058"/>
    </source>
</evidence>